<accession>A0A9W8I220</accession>
<dbReference type="AlphaFoldDB" id="A0A9W8I220"/>
<name>A0A9W8I220_9FUNG</name>
<comment type="caution">
    <text evidence="2">The sequence shown here is derived from an EMBL/GenBank/DDBJ whole genome shotgun (WGS) entry which is preliminary data.</text>
</comment>
<organism evidence="2 3">
    <name type="scientific">Coemansia brasiliensis</name>
    <dbReference type="NCBI Taxonomy" id="2650707"/>
    <lineage>
        <taxon>Eukaryota</taxon>
        <taxon>Fungi</taxon>
        <taxon>Fungi incertae sedis</taxon>
        <taxon>Zoopagomycota</taxon>
        <taxon>Kickxellomycotina</taxon>
        <taxon>Kickxellomycetes</taxon>
        <taxon>Kickxellales</taxon>
        <taxon>Kickxellaceae</taxon>
        <taxon>Coemansia</taxon>
    </lineage>
</organism>
<proteinExistence type="predicted"/>
<gene>
    <name evidence="2" type="ORF">IWW36_005205</name>
</gene>
<evidence type="ECO:0000313" key="2">
    <source>
        <dbReference type="EMBL" id="KAJ2844398.1"/>
    </source>
</evidence>
<feature type="region of interest" description="Disordered" evidence="1">
    <location>
        <begin position="1"/>
        <end position="42"/>
    </location>
</feature>
<dbReference type="EMBL" id="JANBUW010001091">
    <property type="protein sequence ID" value="KAJ2844398.1"/>
    <property type="molecule type" value="Genomic_DNA"/>
</dbReference>
<reference evidence="2" key="1">
    <citation type="submission" date="2022-07" db="EMBL/GenBank/DDBJ databases">
        <title>Phylogenomic reconstructions and comparative analyses of Kickxellomycotina fungi.</title>
        <authorList>
            <person name="Reynolds N.K."/>
            <person name="Stajich J.E."/>
            <person name="Barry K."/>
            <person name="Grigoriev I.V."/>
            <person name="Crous P."/>
            <person name="Smith M.E."/>
        </authorList>
    </citation>
    <scope>NUCLEOTIDE SEQUENCE</scope>
    <source>
        <strain evidence="2">NRRL 1566</strain>
    </source>
</reference>
<feature type="compositionally biased region" description="Low complexity" evidence="1">
    <location>
        <begin position="1"/>
        <end position="13"/>
    </location>
</feature>
<dbReference type="Proteomes" id="UP001139887">
    <property type="component" value="Unassembled WGS sequence"/>
</dbReference>
<feature type="compositionally biased region" description="Polar residues" evidence="1">
    <location>
        <begin position="21"/>
        <end position="42"/>
    </location>
</feature>
<protein>
    <submittedName>
        <fullName evidence="2">Uncharacterized protein</fullName>
    </submittedName>
</protein>
<feature type="non-terminal residue" evidence="2">
    <location>
        <position position="1"/>
    </location>
</feature>
<sequence>FPLPTTFSSSSLSKSGHEMVKQTTGPVSGSTAAELAGSNTSPNLADALGVPPHCRYVFMISDGAVLAASAIQYKYH</sequence>
<keyword evidence="3" id="KW-1185">Reference proteome</keyword>
<evidence type="ECO:0000256" key="1">
    <source>
        <dbReference type="SAM" id="MobiDB-lite"/>
    </source>
</evidence>
<evidence type="ECO:0000313" key="3">
    <source>
        <dbReference type="Proteomes" id="UP001139887"/>
    </source>
</evidence>